<proteinExistence type="predicted"/>
<dbReference type="PROSITE" id="PS51257">
    <property type="entry name" value="PROKAR_LIPOPROTEIN"/>
    <property type="match status" value="1"/>
</dbReference>
<keyword evidence="2" id="KW-0732">Signal</keyword>
<feature type="signal peptide" evidence="2">
    <location>
        <begin position="1"/>
        <end position="22"/>
    </location>
</feature>
<feature type="chain" id="PRO_5038901619" evidence="2">
    <location>
        <begin position="23"/>
        <end position="188"/>
    </location>
</feature>
<dbReference type="Proteomes" id="UP000192359">
    <property type="component" value="Unassembled WGS sequence"/>
</dbReference>
<keyword evidence="4" id="KW-1185">Reference proteome</keyword>
<protein>
    <submittedName>
        <fullName evidence="3">Uncharacterized protein</fullName>
    </submittedName>
</protein>
<gene>
    <name evidence="3" type="ORF">A7979_03730</name>
</gene>
<accession>A0A1Y1RNP1</accession>
<sequence>MKKILSLTCPLFLALVGCTVNPQPTPPNANQIFNNLYTAVTLATSTNGYGDQFTWRNDSEPFPYQEASWADVAIQPCSENGGRLTLKATTYPLKPNDKNFSTKVQRVQEVWETQGYTVKHVFGTGSMETIATEFDDGTVVTYLAGVGGEAVTASTECHPEFDKNNENTAQTYPAHNAATLKPTAALDR</sequence>
<evidence type="ECO:0000313" key="3">
    <source>
        <dbReference type="EMBL" id="ORC16442.1"/>
    </source>
</evidence>
<evidence type="ECO:0000256" key="1">
    <source>
        <dbReference type="SAM" id="MobiDB-lite"/>
    </source>
</evidence>
<evidence type="ECO:0000313" key="4">
    <source>
        <dbReference type="Proteomes" id="UP000192359"/>
    </source>
</evidence>
<dbReference type="AlphaFoldDB" id="A0A1Y1RNP1"/>
<comment type="caution">
    <text evidence="3">The sequence shown here is derived from an EMBL/GenBank/DDBJ whole genome shotgun (WGS) entry which is preliminary data.</text>
</comment>
<organism evidence="3 4">
    <name type="scientific">Rothia nasimurium</name>
    <dbReference type="NCBI Taxonomy" id="85336"/>
    <lineage>
        <taxon>Bacteria</taxon>
        <taxon>Bacillati</taxon>
        <taxon>Actinomycetota</taxon>
        <taxon>Actinomycetes</taxon>
        <taxon>Micrococcales</taxon>
        <taxon>Micrococcaceae</taxon>
        <taxon>Rothia</taxon>
    </lineage>
</organism>
<dbReference type="EMBL" id="LXWF01000040">
    <property type="protein sequence ID" value="ORC16442.1"/>
    <property type="molecule type" value="Genomic_DNA"/>
</dbReference>
<evidence type="ECO:0000256" key="2">
    <source>
        <dbReference type="SAM" id="SignalP"/>
    </source>
</evidence>
<feature type="region of interest" description="Disordered" evidence="1">
    <location>
        <begin position="161"/>
        <end position="188"/>
    </location>
</feature>
<name>A0A1Y1RNP1_9MICC</name>
<reference evidence="3 4" key="1">
    <citation type="submission" date="2016-05" db="EMBL/GenBank/DDBJ databases">
        <title>Draft genome sequence of a porcine commensal Rothia nasimurium.</title>
        <authorList>
            <person name="Gaiser R.A."/>
            <person name="Van Baarlen P."/>
            <person name="Wells J.M."/>
        </authorList>
    </citation>
    <scope>NUCLEOTIDE SEQUENCE [LARGE SCALE GENOMIC DNA]</scope>
    <source>
        <strain evidence="3 4">PT-32</strain>
    </source>
</reference>